<name>A0A6C0LZG7_9ZZZZ</name>
<evidence type="ECO:0008006" key="3">
    <source>
        <dbReference type="Google" id="ProtNLM"/>
    </source>
</evidence>
<dbReference type="EMBL" id="MN740610">
    <property type="protein sequence ID" value="QHU35683.1"/>
    <property type="molecule type" value="Genomic_DNA"/>
</dbReference>
<dbReference type="PANTHER" id="PTHR32385">
    <property type="entry name" value="MANNOSYL PHOSPHORYLINOSITOL CERAMIDE SYNTHASE"/>
    <property type="match status" value="1"/>
</dbReference>
<sequence>MDIVRIPKIVMQTWKTNVVPDEWKPSRDAILKYMPSWEYVLMTDEDNRVFVKEHFPEFYPFFQTFRYPIQKADAIRACWLYVKGGLYIDLDLEILKPLDDLFTVDANLFFVSAGTLSSYVTNSFMAAKPKDPLWLQYIDNMKKIPPDWAMTKHLEVMAVTGPMSLTYVLRNTDRPYLMIPKRYIKPCNECDGNIGCDLTEAYVKPLKGGSWESLDSKILNWWRCKWYDGIQMLLMFVLAYVMYKVCSVKHT</sequence>
<protein>
    <recommendedName>
        <fullName evidence="3">Glycosyltransferase</fullName>
    </recommendedName>
</protein>
<reference evidence="2" key="1">
    <citation type="journal article" date="2020" name="Nature">
        <title>Giant virus diversity and host interactions through global metagenomics.</title>
        <authorList>
            <person name="Schulz F."/>
            <person name="Roux S."/>
            <person name="Paez-Espino D."/>
            <person name="Jungbluth S."/>
            <person name="Walsh D.A."/>
            <person name="Denef V.J."/>
            <person name="McMahon K.D."/>
            <person name="Konstantinidis K.T."/>
            <person name="Eloe-Fadrosh E.A."/>
            <person name="Kyrpides N.C."/>
            <person name="Woyke T."/>
        </authorList>
    </citation>
    <scope>NUCLEOTIDE SEQUENCE</scope>
    <source>
        <strain evidence="2">GVMAG-S-1029409-49</strain>
    </source>
</reference>
<evidence type="ECO:0000256" key="1">
    <source>
        <dbReference type="ARBA" id="ARBA00022679"/>
    </source>
</evidence>
<accession>A0A6C0LZG7</accession>
<dbReference type="AlphaFoldDB" id="A0A6C0LZG7"/>
<dbReference type="PANTHER" id="PTHR32385:SF15">
    <property type="entry name" value="INOSITOL PHOSPHOCERAMIDE MANNOSYLTRANSFERASE 1"/>
    <property type="match status" value="1"/>
</dbReference>
<keyword evidence="1" id="KW-0808">Transferase</keyword>
<proteinExistence type="predicted"/>
<dbReference type="GO" id="GO:0051999">
    <property type="term" value="P:mannosyl-inositol phosphorylceramide biosynthetic process"/>
    <property type="evidence" value="ECO:0007669"/>
    <property type="project" value="TreeGrafter"/>
</dbReference>
<dbReference type="InterPro" id="IPR007577">
    <property type="entry name" value="GlycoTrfase_DXD_sugar-bd_CS"/>
</dbReference>
<dbReference type="Pfam" id="PF04488">
    <property type="entry name" value="Gly_transf_sug"/>
    <property type="match status" value="1"/>
</dbReference>
<dbReference type="InterPro" id="IPR051706">
    <property type="entry name" value="Glycosyltransferase_domain"/>
</dbReference>
<dbReference type="SUPFAM" id="SSF53448">
    <property type="entry name" value="Nucleotide-diphospho-sugar transferases"/>
    <property type="match status" value="1"/>
</dbReference>
<evidence type="ECO:0000313" key="2">
    <source>
        <dbReference type="EMBL" id="QHU35683.1"/>
    </source>
</evidence>
<dbReference type="Gene3D" id="3.90.550.20">
    <property type="match status" value="1"/>
</dbReference>
<dbReference type="InterPro" id="IPR029044">
    <property type="entry name" value="Nucleotide-diphossugar_trans"/>
</dbReference>
<dbReference type="GO" id="GO:0016020">
    <property type="term" value="C:membrane"/>
    <property type="evidence" value="ECO:0007669"/>
    <property type="project" value="GOC"/>
</dbReference>
<organism evidence="2">
    <name type="scientific">viral metagenome</name>
    <dbReference type="NCBI Taxonomy" id="1070528"/>
    <lineage>
        <taxon>unclassified sequences</taxon>
        <taxon>metagenomes</taxon>
        <taxon>organismal metagenomes</taxon>
    </lineage>
</organism>
<dbReference type="GO" id="GO:0000030">
    <property type="term" value="F:mannosyltransferase activity"/>
    <property type="evidence" value="ECO:0007669"/>
    <property type="project" value="TreeGrafter"/>
</dbReference>